<feature type="compositionally biased region" description="Acidic residues" evidence="1">
    <location>
        <begin position="474"/>
        <end position="487"/>
    </location>
</feature>
<dbReference type="PANTHER" id="PTHR48104:SF30">
    <property type="entry name" value="METACASPASE-1"/>
    <property type="match status" value="1"/>
</dbReference>
<gene>
    <name evidence="3" type="ORF">ACFPER_17895</name>
</gene>
<proteinExistence type="predicted"/>
<organism evidence="3 4">
    <name type="scientific">Agromyces aurantiacus</name>
    <dbReference type="NCBI Taxonomy" id="165814"/>
    <lineage>
        <taxon>Bacteria</taxon>
        <taxon>Bacillati</taxon>
        <taxon>Actinomycetota</taxon>
        <taxon>Actinomycetes</taxon>
        <taxon>Micrococcales</taxon>
        <taxon>Microbacteriaceae</taxon>
        <taxon>Agromyces</taxon>
    </lineage>
</organism>
<evidence type="ECO:0000256" key="1">
    <source>
        <dbReference type="SAM" id="MobiDB-lite"/>
    </source>
</evidence>
<dbReference type="Pfam" id="PF00656">
    <property type="entry name" value="Peptidase_C14"/>
    <property type="match status" value="1"/>
</dbReference>
<dbReference type="InterPro" id="IPR029030">
    <property type="entry name" value="Caspase-like_dom_sf"/>
</dbReference>
<accession>A0ABV9RBV2</accession>
<protein>
    <submittedName>
        <fullName evidence="3">Caspase domain-containing protein</fullName>
    </submittedName>
</protein>
<name>A0ABV9RBV2_9MICO</name>
<sequence length="739" mass="78596">MTTTETRAASTIGAARLAALRAHVIDLQDGRLAARGAKAPKSVGEYRSTEADIRAIFRTHLPAFLEDHRPGPVPVVIWAHGGLVDKDAGFAIADQQVDWWKRNGVYPIHFVWETGIWSAVHDSLARWATGGRRGWLDDARDNFIEVAARLLGGGGVWNDMKVDAAAASAPGGGARVLAEELARFVREHPTDVSLHAVGHSAGSIFHSHFLPVALEAGVPRFETATFLAPAVRIDTFSEKLLPRAKAGAIERLAVFAMDDATEQDDTCVGLYGKSLLYLVSRSFESDKDTPLLGLEKDIARSRAVAAFLSRPPAEAAELVLAPRDRGPRTGSASRSHGGFDNDVATMDSVLRRVSGRSDIDSFATVAGSREIVVPETVVDDPAAASRAGVSNRRALCIGIDDYPTERDRLRGCVADAKMWREAFAARGFDVTMLVNGEATRDAILTGILDLVSEAAPGDVLAIQYSGHGTTAPDLDGDETAGEESEDEALCPVDFRDGALVIDDDLARIWEVIPSGVSVTLFFDCCHSGEANRAPLAEEPPEDALPRWVALDEDAVAAYRRRRGAAATPERAEALSAVRAVERPARRERRSPRTGREFLFSACRSTEVAWESGGHGDFTRIAAPLLAAPSSTGLRNRDFHRAVLDAFGDRRRQTPEMHGSDVLAGRVLLGPARRSKEAEPSTGSVAVPAGTGAATAGAAGAGADATGPAGLRPTGIGVPADRRATAVAALLRAVADLLET</sequence>
<reference evidence="4" key="1">
    <citation type="journal article" date="2019" name="Int. J. Syst. Evol. Microbiol.">
        <title>The Global Catalogue of Microorganisms (GCM) 10K type strain sequencing project: providing services to taxonomists for standard genome sequencing and annotation.</title>
        <authorList>
            <consortium name="The Broad Institute Genomics Platform"/>
            <consortium name="The Broad Institute Genome Sequencing Center for Infectious Disease"/>
            <person name="Wu L."/>
            <person name="Ma J."/>
        </authorList>
    </citation>
    <scope>NUCLEOTIDE SEQUENCE [LARGE SCALE GENOMIC DNA]</scope>
    <source>
        <strain evidence="4">CGMCC 1.12192</strain>
    </source>
</reference>
<feature type="domain" description="Peptidase C14 caspase" evidence="2">
    <location>
        <begin position="392"/>
        <end position="657"/>
    </location>
</feature>
<dbReference type="InterPro" id="IPR050452">
    <property type="entry name" value="Metacaspase"/>
</dbReference>
<dbReference type="SUPFAM" id="SSF52129">
    <property type="entry name" value="Caspase-like"/>
    <property type="match status" value="1"/>
</dbReference>
<dbReference type="PANTHER" id="PTHR48104">
    <property type="entry name" value="METACASPASE-4"/>
    <property type="match status" value="1"/>
</dbReference>
<dbReference type="InterPro" id="IPR011600">
    <property type="entry name" value="Pept_C14_caspase"/>
</dbReference>
<evidence type="ECO:0000259" key="2">
    <source>
        <dbReference type="Pfam" id="PF00656"/>
    </source>
</evidence>
<evidence type="ECO:0000313" key="4">
    <source>
        <dbReference type="Proteomes" id="UP001595960"/>
    </source>
</evidence>
<dbReference type="Proteomes" id="UP001595960">
    <property type="component" value="Unassembled WGS sequence"/>
</dbReference>
<dbReference type="Gene3D" id="3.40.50.1460">
    <property type="match status" value="1"/>
</dbReference>
<feature type="region of interest" description="Disordered" evidence="1">
    <location>
        <begin position="468"/>
        <end position="487"/>
    </location>
</feature>
<comment type="caution">
    <text evidence="3">The sequence shown here is derived from an EMBL/GenBank/DDBJ whole genome shotgun (WGS) entry which is preliminary data.</text>
</comment>
<dbReference type="EMBL" id="JBHSJC010000003">
    <property type="protein sequence ID" value="MFC4830672.1"/>
    <property type="molecule type" value="Genomic_DNA"/>
</dbReference>
<dbReference type="RefSeq" id="WP_204395173.1">
    <property type="nucleotide sequence ID" value="NZ_JAFBBW010000001.1"/>
</dbReference>
<keyword evidence="4" id="KW-1185">Reference proteome</keyword>
<evidence type="ECO:0000313" key="3">
    <source>
        <dbReference type="EMBL" id="MFC4830672.1"/>
    </source>
</evidence>